<sequence>MMPTRIPERQSRNEQMAQDYRDGKTITWIAAAYGLSLSWTGRILRQQGIAMPPVRQGVKRKLNVAQVVRDYQHGATIQTVADTHHASYGTIRRLLLREKVAIRPHGGQNAITPAARCQPPPPVAGGETGKPHRRGTGPRKSDVDSSARTWTYS</sequence>
<proteinExistence type="predicted"/>
<dbReference type="Proteomes" id="UP000233750">
    <property type="component" value="Unassembled WGS sequence"/>
</dbReference>
<evidence type="ECO:0000313" key="3">
    <source>
        <dbReference type="EMBL" id="PKV95519.1"/>
    </source>
</evidence>
<dbReference type="InterPro" id="IPR045745">
    <property type="entry name" value="HTH_58_Actinobacteria-type"/>
</dbReference>
<organism evidence="3 4">
    <name type="scientific">Amycolatopsis echigonensis</name>
    <dbReference type="NCBI Taxonomy" id="2576905"/>
    <lineage>
        <taxon>Bacteria</taxon>
        <taxon>Bacillati</taxon>
        <taxon>Actinomycetota</taxon>
        <taxon>Actinomycetes</taxon>
        <taxon>Pseudonocardiales</taxon>
        <taxon>Pseudonocardiaceae</taxon>
        <taxon>Amycolatopsis</taxon>
    </lineage>
</organism>
<keyword evidence="4" id="KW-1185">Reference proteome</keyword>
<accession>A0A2N3WNR9</accession>
<dbReference type="Pfam" id="PF19575">
    <property type="entry name" value="HTH_58"/>
    <property type="match status" value="1"/>
</dbReference>
<name>A0A2N3WNR9_9PSEU</name>
<dbReference type="AlphaFoldDB" id="A0A2N3WNR9"/>
<feature type="domain" description="Helix-turn-helix" evidence="2">
    <location>
        <begin position="57"/>
        <end position="109"/>
    </location>
</feature>
<reference evidence="3 4" key="1">
    <citation type="submission" date="2017-12" db="EMBL/GenBank/DDBJ databases">
        <title>Sequencing the genomes of 1000 Actinobacteria strains.</title>
        <authorList>
            <person name="Klenk H.-P."/>
        </authorList>
    </citation>
    <scope>NUCLEOTIDE SEQUENCE [LARGE SCALE GENOMIC DNA]</scope>
    <source>
        <strain evidence="3 4">DSM 45165</strain>
    </source>
</reference>
<protein>
    <recommendedName>
        <fullName evidence="2">Helix-turn-helix domain-containing protein</fullName>
    </recommendedName>
</protein>
<evidence type="ECO:0000313" key="4">
    <source>
        <dbReference type="Proteomes" id="UP000233750"/>
    </source>
</evidence>
<evidence type="ECO:0000259" key="2">
    <source>
        <dbReference type="Pfam" id="PF19575"/>
    </source>
</evidence>
<evidence type="ECO:0000256" key="1">
    <source>
        <dbReference type="SAM" id="MobiDB-lite"/>
    </source>
</evidence>
<feature type="region of interest" description="Disordered" evidence="1">
    <location>
        <begin position="107"/>
        <end position="153"/>
    </location>
</feature>
<comment type="caution">
    <text evidence="3">The sequence shown here is derived from an EMBL/GenBank/DDBJ whole genome shotgun (WGS) entry which is preliminary data.</text>
</comment>
<gene>
    <name evidence="3" type="ORF">ATK30_6441</name>
</gene>
<dbReference type="EMBL" id="PJMY01000003">
    <property type="protein sequence ID" value="PKV95519.1"/>
    <property type="molecule type" value="Genomic_DNA"/>
</dbReference>